<gene>
    <name evidence="5" type="ORF">IEO70_04880</name>
</gene>
<dbReference type="InterPro" id="IPR029044">
    <property type="entry name" value="Nucleotide-diphossugar_trans"/>
</dbReference>
<dbReference type="InterPro" id="IPR001173">
    <property type="entry name" value="Glyco_trans_2-like"/>
</dbReference>
<dbReference type="RefSeq" id="WP_190997240.1">
    <property type="nucleotide sequence ID" value="NZ_JACXSI010000009.1"/>
</dbReference>
<dbReference type="CDD" id="cd00761">
    <property type="entry name" value="Glyco_tranf_GTA_type"/>
    <property type="match status" value="1"/>
</dbReference>
<dbReference type="SUPFAM" id="SSF53448">
    <property type="entry name" value="Nucleotide-diphospho-sugar transferases"/>
    <property type="match status" value="1"/>
</dbReference>
<evidence type="ECO:0000313" key="5">
    <source>
        <dbReference type="EMBL" id="MBD3107694.1"/>
    </source>
</evidence>
<organism evidence="5 6">
    <name type="scientific">Peribacillus faecalis</name>
    <dbReference type="NCBI Taxonomy" id="2772559"/>
    <lineage>
        <taxon>Bacteria</taxon>
        <taxon>Bacillati</taxon>
        <taxon>Bacillota</taxon>
        <taxon>Bacilli</taxon>
        <taxon>Bacillales</taxon>
        <taxon>Bacillaceae</taxon>
        <taxon>Peribacillus</taxon>
    </lineage>
</organism>
<sequence>MVPKVSIIVPIYNVEKYLARCLDSLLAQTLHDIEIMAVNDGSTDRSLDILHAYKIKDSRIKIINQENLGVSEARNAGIVKVSGEYIAFVDPDDWIESDMYSTMYEKANEYNCDIVMCSYVREFKDHSKIKVFELPKEYHFKNEEVKSFLLRRLIGPINEEISNPELLDAWGPVWSKLYKKDLIANNGIKFTSLKEIGTNEDSLFNIEAVYNANSCCFINEPFYHYWKENETSITSYYKPMLMQQWATLFSNINSIIKKAKLDNEYMRALNNRIALSTLGLGLNTISKNNSDFPLMKYKKLQVILNNEHIRHSVSTFELNQMPVVWRAFYLCVKYRFVIGYFGFLQSIEFLRKRIR</sequence>
<evidence type="ECO:0000256" key="1">
    <source>
        <dbReference type="ARBA" id="ARBA00006739"/>
    </source>
</evidence>
<evidence type="ECO:0000259" key="4">
    <source>
        <dbReference type="Pfam" id="PF00535"/>
    </source>
</evidence>
<keyword evidence="6" id="KW-1185">Reference proteome</keyword>
<dbReference type="GO" id="GO:0016757">
    <property type="term" value="F:glycosyltransferase activity"/>
    <property type="evidence" value="ECO:0007669"/>
    <property type="project" value="UniProtKB-KW"/>
</dbReference>
<name>A0A927HA93_9BACI</name>
<accession>A0A927HA93</accession>
<dbReference type="PANTHER" id="PTHR22916">
    <property type="entry name" value="GLYCOSYLTRANSFERASE"/>
    <property type="match status" value="1"/>
</dbReference>
<dbReference type="Pfam" id="PF00535">
    <property type="entry name" value="Glycos_transf_2"/>
    <property type="match status" value="1"/>
</dbReference>
<dbReference type="EMBL" id="JACXSI010000009">
    <property type="protein sequence ID" value="MBD3107694.1"/>
    <property type="molecule type" value="Genomic_DNA"/>
</dbReference>
<evidence type="ECO:0000313" key="6">
    <source>
        <dbReference type="Proteomes" id="UP000602076"/>
    </source>
</evidence>
<comment type="caution">
    <text evidence="5">The sequence shown here is derived from an EMBL/GenBank/DDBJ whole genome shotgun (WGS) entry which is preliminary data.</text>
</comment>
<dbReference type="PANTHER" id="PTHR22916:SF51">
    <property type="entry name" value="GLYCOSYLTRANSFERASE EPSH-RELATED"/>
    <property type="match status" value="1"/>
</dbReference>
<dbReference type="Proteomes" id="UP000602076">
    <property type="component" value="Unassembled WGS sequence"/>
</dbReference>
<comment type="similarity">
    <text evidence="1">Belongs to the glycosyltransferase 2 family.</text>
</comment>
<evidence type="ECO:0000256" key="2">
    <source>
        <dbReference type="ARBA" id="ARBA00022676"/>
    </source>
</evidence>
<reference evidence="5" key="1">
    <citation type="submission" date="2020-09" db="EMBL/GenBank/DDBJ databases">
        <title>Bacillus faecalis sp. nov., a moderately halophilic bacterium isolated from cow faeces.</title>
        <authorList>
            <person name="Jiang L."/>
            <person name="Lee J."/>
        </authorList>
    </citation>
    <scope>NUCLEOTIDE SEQUENCE</scope>
    <source>
        <strain evidence="5">AGMB 02131</strain>
    </source>
</reference>
<dbReference type="AlphaFoldDB" id="A0A927HA93"/>
<keyword evidence="3" id="KW-0808">Transferase</keyword>
<dbReference type="Gene3D" id="3.90.550.10">
    <property type="entry name" value="Spore Coat Polysaccharide Biosynthesis Protein SpsA, Chain A"/>
    <property type="match status" value="1"/>
</dbReference>
<evidence type="ECO:0000256" key="3">
    <source>
        <dbReference type="ARBA" id="ARBA00022679"/>
    </source>
</evidence>
<protein>
    <submittedName>
        <fullName evidence="5">Glycosyltransferase</fullName>
    </submittedName>
</protein>
<feature type="domain" description="Glycosyltransferase 2-like" evidence="4">
    <location>
        <begin position="6"/>
        <end position="134"/>
    </location>
</feature>
<keyword evidence="2" id="KW-0328">Glycosyltransferase</keyword>
<proteinExistence type="inferred from homology"/>